<evidence type="ECO:0000313" key="3">
    <source>
        <dbReference type="Proteomes" id="UP001141950"/>
    </source>
</evidence>
<accession>A0A9X2SBK6</accession>
<reference evidence="2" key="1">
    <citation type="submission" date="2022-08" db="EMBL/GenBank/DDBJ databases">
        <title>The genomic sequence of strain Paenibacillus sp. SCIV0701.</title>
        <authorList>
            <person name="Zhao H."/>
        </authorList>
    </citation>
    <scope>NUCLEOTIDE SEQUENCE</scope>
    <source>
        <strain evidence="2">SCIV0701</strain>
    </source>
</reference>
<comment type="caution">
    <text evidence="2">The sequence shown here is derived from an EMBL/GenBank/DDBJ whole genome shotgun (WGS) entry which is preliminary data.</text>
</comment>
<dbReference type="Proteomes" id="UP001141950">
    <property type="component" value="Unassembled WGS sequence"/>
</dbReference>
<keyword evidence="3" id="KW-1185">Reference proteome</keyword>
<feature type="domain" description="YdhG-like" evidence="1">
    <location>
        <begin position="18"/>
        <end position="111"/>
    </location>
</feature>
<dbReference type="InterPro" id="IPR014922">
    <property type="entry name" value="YdhG-like"/>
</dbReference>
<sequence>MSTAEVEAWLQDYEHPLKDVMLHVRQAVMAADPRMQECIKWKSPTFTYQGNLASFNPRTKKHVSLMFHTGASISNDFPNLQGGGDTARYMAFHSMEEAEARRGELEAIVRVWCSMKG</sequence>
<proteinExistence type="predicted"/>
<protein>
    <submittedName>
        <fullName evidence="2">DUF1801 domain-containing protein</fullName>
    </submittedName>
</protein>
<organism evidence="2 3">
    <name type="scientific">Paenibacillus soyae</name>
    <dbReference type="NCBI Taxonomy" id="2969249"/>
    <lineage>
        <taxon>Bacteria</taxon>
        <taxon>Bacillati</taxon>
        <taxon>Bacillota</taxon>
        <taxon>Bacilli</taxon>
        <taxon>Bacillales</taxon>
        <taxon>Paenibacillaceae</taxon>
        <taxon>Paenibacillus</taxon>
    </lineage>
</organism>
<dbReference type="SUPFAM" id="SSF159888">
    <property type="entry name" value="YdhG-like"/>
    <property type="match status" value="1"/>
</dbReference>
<dbReference type="Gene3D" id="3.90.1150.200">
    <property type="match status" value="1"/>
</dbReference>
<dbReference type="RefSeq" id="WP_257451757.1">
    <property type="nucleotide sequence ID" value="NZ_JANIPJ010000026.1"/>
</dbReference>
<name>A0A9X2SBK6_9BACL</name>
<evidence type="ECO:0000313" key="2">
    <source>
        <dbReference type="EMBL" id="MCR2807351.1"/>
    </source>
</evidence>
<gene>
    <name evidence="2" type="ORF">NQZ67_26035</name>
</gene>
<evidence type="ECO:0000259" key="1">
    <source>
        <dbReference type="Pfam" id="PF08818"/>
    </source>
</evidence>
<dbReference type="EMBL" id="JANIPJ010000026">
    <property type="protein sequence ID" value="MCR2807351.1"/>
    <property type="molecule type" value="Genomic_DNA"/>
</dbReference>
<dbReference type="AlphaFoldDB" id="A0A9X2SBK6"/>
<dbReference type="Pfam" id="PF08818">
    <property type="entry name" value="DUF1801"/>
    <property type="match status" value="1"/>
</dbReference>